<dbReference type="RefSeq" id="WP_425606610.1">
    <property type="nucleotide sequence ID" value="NZ_AP028908.1"/>
</dbReference>
<dbReference type="AlphaFoldDB" id="A0AAN0KLY0"/>
<reference evidence="2" key="1">
    <citation type="journal article" date="2024" name="Int. J. Syst. Evol. Microbiol.">
        <title>Pectobacterium araliae sp. nov., a pathogen causing bacterial soft rot of Japanese angelica tree in Japan.</title>
        <authorList>
            <person name="Sawada H."/>
            <person name="Someya N."/>
            <person name="Morohoshi T."/>
            <person name="Ono M."/>
            <person name="Satou M."/>
        </authorList>
    </citation>
    <scope>NUCLEOTIDE SEQUENCE [LARGE SCALE GENOMIC DNA]</scope>
    <source>
        <strain evidence="2">MAFF 302110</strain>
    </source>
</reference>
<dbReference type="SUPFAM" id="SSF47413">
    <property type="entry name" value="lambda repressor-like DNA-binding domains"/>
    <property type="match status" value="1"/>
</dbReference>
<evidence type="ECO:0000313" key="2">
    <source>
        <dbReference type="Proteomes" id="UP001377830"/>
    </source>
</evidence>
<dbReference type="Proteomes" id="UP001377830">
    <property type="component" value="Chromosome"/>
</dbReference>
<proteinExistence type="predicted"/>
<name>A0AAN0KLY0_9GAMM</name>
<dbReference type="KEGG" id="parl:PEC302110_39440"/>
<accession>A0AAN0KLY0</accession>
<dbReference type="InterPro" id="IPR010982">
    <property type="entry name" value="Lambda_DNA-bd_dom_sf"/>
</dbReference>
<keyword evidence="2" id="KW-1185">Reference proteome</keyword>
<dbReference type="EMBL" id="AP028908">
    <property type="protein sequence ID" value="BES86847.1"/>
    <property type="molecule type" value="Genomic_DNA"/>
</dbReference>
<gene>
    <name evidence="1" type="ORF">PEC302110_39440</name>
</gene>
<organism evidence="1 2">
    <name type="scientific">Pectobacterium araliae</name>
    <dbReference type="NCBI Taxonomy" id="3073862"/>
    <lineage>
        <taxon>Bacteria</taxon>
        <taxon>Pseudomonadati</taxon>
        <taxon>Pseudomonadota</taxon>
        <taxon>Gammaproteobacteria</taxon>
        <taxon>Enterobacterales</taxon>
        <taxon>Pectobacteriaceae</taxon>
        <taxon>Pectobacterium</taxon>
    </lineage>
</organism>
<dbReference type="GO" id="GO:0003677">
    <property type="term" value="F:DNA binding"/>
    <property type="evidence" value="ECO:0007669"/>
    <property type="project" value="InterPro"/>
</dbReference>
<protein>
    <submittedName>
        <fullName evidence="1">Uncharacterized protein</fullName>
    </submittedName>
</protein>
<sequence>MMAKRDMYRVLFPKQRRTLTAFGEDLLLAVKRRGFTKKIICDRTGFDHKTVNKIFAGDPGVAIGAYLKVMAVLGMEDNFAKLAAYDEVGMKLQDIKLLEGTK</sequence>
<evidence type="ECO:0000313" key="1">
    <source>
        <dbReference type="EMBL" id="BES86847.1"/>
    </source>
</evidence>